<dbReference type="Proteomes" id="UP000268844">
    <property type="component" value="Unassembled WGS sequence"/>
</dbReference>
<accession>A0A447I930</accession>
<keyword evidence="3" id="KW-1185">Reference proteome</keyword>
<organism evidence="2 3">
    <name type="scientific">Devosia equisanguinis</name>
    <dbReference type="NCBI Taxonomy" id="2490941"/>
    <lineage>
        <taxon>Bacteria</taxon>
        <taxon>Pseudomonadati</taxon>
        <taxon>Pseudomonadota</taxon>
        <taxon>Alphaproteobacteria</taxon>
        <taxon>Hyphomicrobiales</taxon>
        <taxon>Devosiaceae</taxon>
        <taxon>Devosia</taxon>
    </lineage>
</organism>
<proteinExistence type="predicted"/>
<sequence length="93" mass="10176">MMSTTKSLFSASSGQGPFDRSQAERQLALEYLAEAWNSAEEDGLESASLAHASLFAALATFVRMHGDEATADLVAQLPDRIRNGEYNLERILQ</sequence>
<evidence type="ECO:0000313" key="3">
    <source>
        <dbReference type="Proteomes" id="UP000268844"/>
    </source>
</evidence>
<evidence type="ECO:0000313" key="2">
    <source>
        <dbReference type="EMBL" id="VDS04019.1"/>
    </source>
</evidence>
<name>A0A447I930_9HYPH</name>
<gene>
    <name evidence="2" type="ORF">DEVEQU_01150</name>
</gene>
<dbReference type="EMBL" id="UZWD01000018">
    <property type="protein sequence ID" value="VDS04019.1"/>
    <property type="molecule type" value="Genomic_DNA"/>
</dbReference>
<reference evidence="2 3" key="1">
    <citation type="submission" date="2018-12" db="EMBL/GenBank/DDBJ databases">
        <authorList>
            <person name="Criscuolo A."/>
        </authorList>
    </citation>
    <scope>NUCLEOTIDE SEQUENCE [LARGE SCALE GENOMIC DNA]</scope>
    <source>
        <strain evidence="2">ACIP1116281</strain>
    </source>
</reference>
<feature type="region of interest" description="Disordered" evidence="1">
    <location>
        <begin position="1"/>
        <end position="21"/>
    </location>
</feature>
<feature type="compositionally biased region" description="Polar residues" evidence="1">
    <location>
        <begin position="1"/>
        <end position="15"/>
    </location>
</feature>
<evidence type="ECO:0000256" key="1">
    <source>
        <dbReference type="SAM" id="MobiDB-lite"/>
    </source>
</evidence>
<dbReference type="AlphaFoldDB" id="A0A447I930"/>
<protein>
    <submittedName>
        <fullName evidence="2">Uncharacterized protein</fullName>
    </submittedName>
</protein>